<feature type="region of interest" description="Disordered" evidence="9">
    <location>
        <begin position="1"/>
        <end position="29"/>
    </location>
</feature>
<evidence type="ECO:0000256" key="5">
    <source>
        <dbReference type="ARBA" id="ARBA00022846"/>
    </source>
</evidence>
<dbReference type="PANTHER" id="PTHR46613:SF1">
    <property type="entry name" value="RADIAL SPOKE HEAD 10 HOMOLOG B-RELATED"/>
    <property type="match status" value="1"/>
</dbReference>
<dbReference type="Proteomes" id="UP000319731">
    <property type="component" value="Unassembled WGS sequence"/>
</dbReference>
<dbReference type="InterPro" id="IPR003409">
    <property type="entry name" value="MORN"/>
</dbReference>
<keyword evidence="8" id="KW-0966">Cell projection</keyword>
<evidence type="ECO:0000256" key="4">
    <source>
        <dbReference type="ARBA" id="ARBA00022737"/>
    </source>
</evidence>
<keyword evidence="6" id="KW-0969">Cilium</keyword>
<dbReference type="AlphaFoldDB" id="A0A507CFG8"/>
<comment type="caution">
    <text evidence="10">The sequence shown here is derived from an EMBL/GenBank/DDBJ whole genome shotgun (WGS) entry which is preliminary data.</text>
</comment>
<evidence type="ECO:0000256" key="7">
    <source>
        <dbReference type="ARBA" id="ARBA00023212"/>
    </source>
</evidence>
<protein>
    <submittedName>
        <fullName evidence="10">Uncharacterized protein</fullName>
    </submittedName>
</protein>
<organism evidence="10 11">
    <name type="scientific">Synchytrium microbalum</name>
    <dbReference type="NCBI Taxonomy" id="1806994"/>
    <lineage>
        <taxon>Eukaryota</taxon>
        <taxon>Fungi</taxon>
        <taxon>Fungi incertae sedis</taxon>
        <taxon>Chytridiomycota</taxon>
        <taxon>Chytridiomycota incertae sedis</taxon>
        <taxon>Chytridiomycetes</taxon>
        <taxon>Synchytriales</taxon>
        <taxon>Synchytriaceae</taxon>
        <taxon>Synchytrium</taxon>
    </lineage>
</organism>
<dbReference type="OrthoDB" id="294378at2759"/>
<feature type="compositionally biased region" description="Polar residues" evidence="9">
    <location>
        <begin position="8"/>
        <end position="22"/>
    </location>
</feature>
<dbReference type="EMBL" id="QEAO01000001">
    <property type="protein sequence ID" value="TPX38372.1"/>
    <property type="molecule type" value="Genomic_DNA"/>
</dbReference>
<proteinExistence type="predicted"/>
<keyword evidence="11" id="KW-1185">Reference proteome</keyword>
<evidence type="ECO:0000256" key="6">
    <source>
        <dbReference type="ARBA" id="ARBA00023069"/>
    </source>
</evidence>
<dbReference type="GeneID" id="42001418"/>
<feature type="compositionally biased region" description="Polar residues" evidence="9">
    <location>
        <begin position="590"/>
        <end position="608"/>
    </location>
</feature>
<keyword evidence="3" id="KW-0963">Cytoplasm</keyword>
<evidence type="ECO:0000256" key="9">
    <source>
        <dbReference type="SAM" id="MobiDB-lite"/>
    </source>
</evidence>
<dbReference type="RefSeq" id="XP_031028086.1">
    <property type="nucleotide sequence ID" value="XM_031166121.1"/>
</dbReference>
<keyword evidence="7" id="KW-0206">Cytoskeleton</keyword>
<dbReference type="Pfam" id="PF02493">
    <property type="entry name" value="MORN"/>
    <property type="match status" value="9"/>
</dbReference>
<dbReference type="PANTHER" id="PTHR46613">
    <property type="entry name" value="RADIAL SPOKE HEAD 10 HOMOLOG B-RELATED"/>
    <property type="match status" value="1"/>
</dbReference>
<accession>A0A507CFG8</accession>
<reference evidence="10 11" key="1">
    <citation type="journal article" date="2019" name="Sci. Rep.">
        <title>Comparative genomics of chytrid fungi reveal insights into the obligate biotrophic and pathogenic lifestyle of Synchytrium endobioticum.</title>
        <authorList>
            <person name="van de Vossenberg B.T.L.H."/>
            <person name="Warris S."/>
            <person name="Nguyen H.D.T."/>
            <person name="van Gent-Pelzer M.P.E."/>
            <person name="Joly D.L."/>
            <person name="van de Geest H.C."/>
            <person name="Bonants P.J.M."/>
            <person name="Smith D.S."/>
            <person name="Levesque C.A."/>
            <person name="van der Lee T.A.J."/>
        </authorList>
    </citation>
    <scope>NUCLEOTIDE SEQUENCE [LARGE SCALE GENOMIC DNA]</scope>
    <source>
        <strain evidence="10 11">JEL517</strain>
    </source>
</reference>
<keyword evidence="5" id="KW-0282">Flagellum</keyword>
<keyword evidence="4" id="KW-0677">Repeat</keyword>
<evidence type="ECO:0000313" key="11">
    <source>
        <dbReference type="Proteomes" id="UP000319731"/>
    </source>
</evidence>
<dbReference type="SMART" id="SM00698">
    <property type="entry name" value="MORN"/>
    <property type="match status" value="9"/>
</dbReference>
<comment type="subcellular location">
    <subcellularLocation>
        <location evidence="1">Cell projection</location>
        <location evidence="1">Cilium</location>
        <location evidence="1">Flagellum</location>
    </subcellularLocation>
    <subcellularLocation>
        <location evidence="2">Cytoplasm</location>
        <location evidence="2">Cytoskeleton</location>
        <location evidence="2">Cilium axoneme</location>
    </subcellularLocation>
</comment>
<evidence type="ECO:0000256" key="1">
    <source>
        <dbReference type="ARBA" id="ARBA00004230"/>
    </source>
</evidence>
<evidence type="ECO:0000313" key="10">
    <source>
        <dbReference type="EMBL" id="TPX38372.1"/>
    </source>
</evidence>
<evidence type="ECO:0000256" key="3">
    <source>
        <dbReference type="ARBA" id="ARBA00022490"/>
    </source>
</evidence>
<sequence>MLAEVKEASNSIESVRSSTTTRQDYEGGLKDNFPHGDGIYTWKDGTAFTGTFVTGKILGKGTYTWPSGCVYDGDVKDAYRHGKGSLTFDDRPAKYSGNWTNGKRSGKGVLSYDDENTCQYEGDWKNGLRHGFGTMKYHSGNSYEGEWRNGCKCGRGTMKWLNRNEEYVGEWKDGLPNGLGAYTWRIKTSSQDTYPGHNRYEGWWVNGMRSGNGVFTYASGARYDGEWKDNLKHGRGTFTSEDGRKYTGTFEMDRMVGDFSSFNNESPFQFRFADLIPANDGLSLEQHSKMINSVVTRHTATLRKLYHRLCMVADKQSLPADDVCGLERVQLWHLFRECKLLAKGVTLVDLDRVLARGFQGNDAFSPFFTDPHTPSASFILRDFIELLLRVAWLVYGNSSEPVTEAFETGPAASLNRLLVDDVLPNCSVLTGIPAVVGVGRADKREMFLQQLTQEYEPKYRESLYKVYCNLSRTRKDSVPNSMGDVTMTMRDAMLSINNYEILCGKEGIALMSAFLRQASQKIPISTDDGDSYNLEYEIVSLEFFDLIMMALLLRYKDLVDGSLGLTTMPTISSTEAFNRSGTAMDEGTLRRSSSSIVNNTKDSSSATNAHMKPLGNATRQRRASHSQSNDGLDHSAAVAAAAAAANAANRSKLKSRNGIESAGAVKASTGAINAINKDLPSKVSQGMRARTGSVSRPTLFGGVKGEDGESGSKGIIHGEEEPVTRSRGDVTVAMSRSQAFQAQLAAPIFKSPEESKALV</sequence>
<feature type="compositionally biased region" description="Basic and acidic residues" evidence="9">
    <location>
        <begin position="716"/>
        <end position="726"/>
    </location>
</feature>
<dbReference type="GO" id="GO:0031514">
    <property type="term" value="C:motile cilium"/>
    <property type="evidence" value="ECO:0007669"/>
    <property type="project" value="UniProtKB-SubCell"/>
</dbReference>
<name>A0A507CFG8_9FUNG</name>
<dbReference type="GO" id="GO:0005930">
    <property type="term" value="C:axoneme"/>
    <property type="evidence" value="ECO:0007669"/>
    <property type="project" value="UniProtKB-SubCell"/>
</dbReference>
<dbReference type="SUPFAM" id="SSF82185">
    <property type="entry name" value="Histone H3 K4-specific methyltransferase SET7/9 N-terminal domain"/>
    <property type="match status" value="3"/>
</dbReference>
<evidence type="ECO:0000256" key="8">
    <source>
        <dbReference type="ARBA" id="ARBA00023273"/>
    </source>
</evidence>
<feature type="region of interest" description="Disordered" evidence="9">
    <location>
        <begin position="576"/>
        <end position="634"/>
    </location>
</feature>
<dbReference type="STRING" id="1806994.A0A507CFG8"/>
<gene>
    <name evidence="10" type="ORF">SmJEL517_g00191</name>
</gene>
<feature type="region of interest" description="Disordered" evidence="9">
    <location>
        <begin position="683"/>
        <end position="726"/>
    </location>
</feature>
<evidence type="ECO:0000256" key="2">
    <source>
        <dbReference type="ARBA" id="ARBA00004430"/>
    </source>
</evidence>
<dbReference type="Gene3D" id="2.20.110.10">
    <property type="entry name" value="Histone H3 K4-specific methyltransferase SET7/9 N-terminal domain"/>
    <property type="match status" value="4"/>
</dbReference>